<gene>
    <name evidence="8" type="ORF">XNOV1_A042807</name>
</gene>
<dbReference type="EMBL" id="OY660879">
    <property type="protein sequence ID" value="CAJ1075581.1"/>
    <property type="molecule type" value="Genomic_DNA"/>
</dbReference>
<evidence type="ECO:0000256" key="2">
    <source>
        <dbReference type="ARBA" id="ARBA00022729"/>
    </source>
</evidence>
<evidence type="ECO:0000313" key="9">
    <source>
        <dbReference type="Proteomes" id="UP001178508"/>
    </source>
</evidence>
<feature type="signal peptide" evidence="6">
    <location>
        <begin position="1"/>
        <end position="19"/>
    </location>
</feature>
<dbReference type="SMART" id="SM00159">
    <property type="entry name" value="PTX"/>
    <property type="match status" value="1"/>
</dbReference>
<dbReference type="InterPro" id="IPR013320">
    <property type="entry name" value="ConA-like_dom_sf"/>
</dbReference>
<comment type="subunit">
    <text evidence="6">Homopentamer. Pentaxin (or pentraxin) have a discoid arrangement of 5 non-covalently bound subunits.</text>
</comment>
<dbReference type="Proteomes" id="UP001178508">
    <property type="component" value="Chromosome 16"/>
</dbReference>
<reference evidence="8" key="1">
    <citation type="submission" date="2023-08" db="EMBL/GenBank/DDBJ databases">
        <authorList>
            <person name="Alioto T."/>
            <person name="Alioto T."/>
            <person name="Gomez Garrido J."/>
        </authorList>
    </citation>
    <scope>NUCLEOTIDE SEQUENCE</scope>
</reference>
<dbReference type="SUPFAM" id="SSF49899">
    <property type="entry name" value="Concanavalin A-like lectins/glucanases"/>
    <property type="match status" value="1"/>
</dbReference>
<accession>A0AAV1GQT6</accession>
<evidence type="ECO:0000256" key="5">
    <source>
        <dbReference type="PROSITE-ProRule" id="PRU01172"/>
    </source>
</evidence>
<dbReference type="InterPro" id="IPR030476">
    <property type="entry name" value="Pentaxin_CS"/>
</dbReference>
<comment type="similarity">
    <text evidence="6">Belongs to the pentraxin family.</text>
</comment>
<dbReference type="PANTHER" id="PTHR45869">
    <property type="entry name" value="C-REACTIVE PROTEIN-RELATED"/>
    <property type="match status" value="1"/>
</dbReference>
<dbReference type="Pfam" id="PF00354">
    <property type="entry name" value="Pentaxin"/>
    <property type="match status" value="1"/>
</dbReference>
<dbReference type="PRINTS" id="PR00895">
    <property type="entry name" value="PENTAXIN"/>
</dbReference>
<keyword evidence="1 6" id="KW-0479">Metal-binding</keyword>
<dbReference type="Gene3D" id="2.60.120.200">
    <property type="match status" value="1"/>
</dbReference>
<dbReference type="AlphaFoldDB" id="A0AAV1GQT6"/>
<dbReference type="PROSITE" id="PS00289">
    <property type="entry name" value="PTX_1"/>
    <property type="match status" value="1"/>
</dbReference>
<evidence type="ECO:0000256" key="1">
    <source>
        <dbReference type="ARBA" id="ARBA00022723"/>
    </source>
</evidence>
<feature type="domain" description="Pentraxin (PTX)" evidence="7">
    <location>
        <begin position="21"/>
        <end position="223"/>
    </location>
</feature>
<sequence length="223" mass="24794">MKFSGVLFVIAVSVALAKGTTMKTLVFPEESDDSYAVVGPQTTLNLGAFTLCMRVATELRGRREFSLFSFRSVDHDEMGVWREKDGSLSLYLQSSSDHIRFELPELNSMMSHLCVTWESLTGATTFFVDGKKSLTKIYRRAFTVQAEGKVLLGQDADSYLADFEARQSFVGSLSDVNLWDSVLSDSAIQNVYSREGDLKANIIDWETAQLVLHGSVHVVNVEV</sequence>
<keyword evidence="3 6" id="KW-0106">Calcium</keyword>
<dbReference type="InterPro" id="IPR051005">
    <property type="entry name" value="Pentraxin_domain"/>
</dbReference>
<comment type="cofactor">
    <cofactor evidence="6">
        <name>Ca(2+)</name>
        <dbReference type="ChEBI" id="CHEBI:29108"/>
    </cofactor>
    <text evidence="6">Binds 2 calcium ions per subunit.</text>
</comment>
<comment type="caution">
    <text evidence="5">Lacks conserved residue(s) required for the propagation of feature annotation.</text>
</comment>
<evidence type="ECO:0000256" key="4">
    <source>
        <dbReference type="ARBA" id="ARBA00023157"/>
    </source>
</evidence>
<keyword evidence="4" id="KW-1015">Disulfide bond</keyword>
<feature type="chain" id="PRO_5043113610" description="Pentraxin family member" evidence="6">
    <location>
        <begin position="20"/>
        <end position="223"/>
    </location>
</feature>
<dbReference type="PANTHER" id="PTHR45869:SF2">
    <property type="entry name" value="C-REACTIVE PROTEIN-RELATED"/>
    <property type="match status" value="1"/>
</dbReference>
<comment type="subcellular location">
    <subcellularLocation>
        <location evidence="6">Secreted</location>
    </subcellularLocation>
</comment>
<protein>
    <recommendedName>
        <fullName evidence="6">Pentraxin family member</fullName>
    </recommendedName>
</protein>
<evidence type="ECO:0000256" key="6">
    <source>
        <dbReference type="RuleBase" id="RU362112"/>
    </source>
</evidence>
<organism evidence="8 9">
    <name type="scientific">Xyrichtys novacula</name>
    <name type="common">Pearly razorfish</name>
    <name type="synonym">Hemipteronotus novacula</name>
    <dbReference type="NCBI Taxonomy" id="13765"/>
    <lineage>
        <taxon>Eukaryota</taxon>
        <taxon>Metazoa</taxon>
        <taxon>Chordata</taxon>
        <taxon>Craniata</taxon>
        <taxon>Vertebrata</taxon>
        <taxon>Euteleostomi</taxon>
        <taxon>Actinopterygii</taxon>
        <taxon>Neopterygii</taxon>
        <taxon>Teleostei</taxon>
        <taxon>Neoteleostei</taxon>
        <taxon>Acanthomorphata</taxon>
        <taxon>Eupercaria</taxon>
        <taxon>Labriformes</taxon>
        <taxon>Labridae</taxon>
        <taxon>Xyrichtys</taxon>
    </lineage>
</organism>
<dbReference type="InterPro" id="IPR001759">
    <property type="entry name" value="PTX_dom"/>
</dbReference>
<keyword evidence="2 6" id="KW-0732">Signal</keyword>
<keyword evidence="9" id="KW-1185">Reference proteome</keyword>
<dbReference type="PROSITE" id="PS51828">
    <property type="entry name" value="PTX_2"/>
    <property type="match status" value="1"/>
</dbReference>
<name>A0AAV1GQT6_XYRNO</name>
<evidence type="ECO:0000259" key="7">
    <source>
        <dbReference type="PROSITE" id="PS51828"/>
    </source>
</evidence>
<dbReference type="GO" id="GO:0005576">
    <property type="term" value="C:extracellular region"/>
    <property type="evidence" value="ECO:0007669"/>
    <property type="project" value="UniProtKB-SubCell"/>
</dbReference>
<evidence type="ECO:0000256" key="3">
    <source>
        <dbReference type="ARBA" id="ARBA00022837"/>
    </source>
</evidence>
<evidence type="ECO:0000313" key="8">
    <source>
        <dbReference type="EMBL" id="CAJ1075581.1"/>
    </source>
</evidence>
<proteinExistence type="inferred from homology"/>
<dbReference type="GO" id="GO:0046872">
    <property type="term" value="F:metal ion binding"/>
    <property type="evidence" value="ECO:0007669"/>
    <property type="project" value="UniProtKB-KW"/>
</dbReference>